<dbReference type="Gene3D" id="1.10.600.10">
    <property type="entry name" value="Farnesyl Diphosphate Synthase"/>
    <property type="match status" value="1"/>
</dbReference>
<organism evidence="1 2">
    <name type="scientific">Methylobacillus flagellatus (strain ATCC 51484 / DSM 6875 / VKM B-1610 / KT)</name>
    <dbReference type="NCBI Taxonomy" id="265072"/>
    <lineage>
        <taxon>Bacteria</taxon>
        <taxon>Pseudomonadati</taxon>
        <taxon>Pseudomonadota</taxon>
        <taxon>Betaproteobacteria</taxon>
        <taxon>Nitrosomonadales</taxon>
        <taxon>Methylophilaceae</taxon>
        <taxon>Methylobacillus</taxon>
    </lineage>
</organism>
<dbReference type="SFLD" id="SFLDS00005">
    <property type="entry name" value="Isoprenoid_Synthase_Type_I"/>
    <property type="match status" value="1"/>
</dbReference>
<keyword evidence="2" id="KW-1185">Reference proteome</keyword>
<dbReference type="SUPFAM" id="SSF48576">
    <property type="entry name" value="Terpenoid synthases"/>
    <property type="match status" value="1"/>
</dbReference>
<evidence type="ECO:0000313" key="1">
    <source>
        <dbReference type="EMBL" id="ABE49736.1"/>
    </source>
</evidence>
<dbReference type="GO" id="GO:0004311">
    <property type="term" value="F:geranylgeranyl diphosphate synthase activity"/>
    <property type="evidence" value="ECO:0007669"/>
    <property type="project" value="InterPro"/>
</dbReference>
<dbReference type="GO" id="GO:0016114">
    <property type="term" value="P:terpenoid biosynthetic process"/>
    <property type="evidence" value="ECO:0007669"/>
    <property type="project" value="UniProtKB-ARBA"/>
</dbReference>
<dbReference type="InterPro" id="IPR002060">
    <property type="entry name" value="Squ/phyt_synthse"/>
</dbReference>
<dbReference type="GO" id="GO:0051996">
    <property type="term" value="F:squalene synthase [NAD(P)H] activity"/>
    <property type="evidence" value="ECO:0007669"/>
    <property type="project" value="InterPro"/>
</dbReference>
<dbReference type="SMR" id="Q1H1A1"/>
<evidence type="ECO:0000313" key="2">
    <source>
        <dbReference type="Proteomes" id="UP000002440"/>
    </source>
</evidence>
<dbReference type="HOGENOM" id="CLU_037269_0_1_4"/>
<dbReference type="STRING" id="265072.Mfla_1468"/>
<dbReference type="eggNOG" id="COG1562">
    <property type="taxonomic scope" value="Bacteria"/>
</dbReference>
<dbReference type="EMBL" id="CP000284">
    <property type="protein sequence ID" value="ABE49736.1"/>
    <property type="molecule type" value="Genomic_DNA"/>
</dbReference>
<dbReference type="SFLD" id="SFLDG01212">
    <property type="entry name" value="Phytoene_synthase_like"/>
    <property type="match status" value="1"/>
</dbReference>
<dbReference type="InterPro" id="IPR044843">
    <property type="entry name" value="Trans_IPPS_bact-type"/>
</dbReference>
<dbReference type="InterPro" id="IPR008949">
    <property type="entry name" value="Isoprenoid_synthase_dom_sf"/>
</dbReference>
<dbReference type="Pfam" id="PF00494">
    <property type="entry name" value="SQS_PSY"/>
    <property type="match status" value="1"/>
</dbReference>
<gene>
    <name evidence="1" type="ordered locus">Mfla_1468</name>
</gene>
<dbReference type="InterPro" id="IPR033904">
    <property type="entry name" value="Trans_IPPS_HH"/>
</dbReference>
<dbReference type="SFLD" id="SFLDG01018">
    <property type="entry name" value="Squalene/Phytoene_Synthase_Lik"/>
    <property type="match status" value="1"/>
</dbReference>
<dbReference type="AlphaFoldDB" id="Q1H1A1"/>
<sequence length="291" mass="33088">MAYFMLLMTTPIQATIQQSMALAKAHYENFPVASVLLPKDLRAPVGLVYAFARQADDFADEGELSPEERLALLDGFRSQLDQIKHGATPDTPLFQALQAMIQERDLPLEPFYDLLSAFSQDVVKARYANFGEVIDYCRRSANPVGRLMLHLYKQATPRNVALSDAICTSLQLINFLQDVDVDYRKNRIYLPLDELQKYNITEQQIAGQHSGGTWSLFMEFQVNRTRKLLQSGAPLGLALPGRIGLEMRMIIAGGERILKKLHHVRGDVFNQRPTLKPTDWAYMLYRAVRKK</sequence>
<dbReference type="KEGG" id="mfa:Mfla_1468"/>
<dbReference type="NCBIfam" id="TIGR03464">
    <property type="entry name" value="HpnC"/>
    <property type="match status" value="1"/>
</dbReference>
<dbReference type="DNASU" id="4000440"/>
<accession>Q1H1A1</accession>
<name>Q1H1A1_METFK</name>
<protein>
    <submittedName>
        <fullName evidence="1">Squalene/phytoene synthase</fullName>
    </submittedName>
</protein>
<dbReference type="CDD" id="cd00683">
    <property type="entry name" value="Trans_IPPS_HH"/>
    <property type="match status" value="1"/>
</dbReference>
<reference evidence="1 2" key="1">
    <citation type="submission" date="2006-03" db="EMBL/GenBank/DDBJ databases">
        <title>Complete sequence of Methylobacillus flagellatus KT.</title>
        <authorList>
            <consortium name="US DOE Joint Genome Institute"/>
            <person name="Copeland A."/>
            <person name="Lucas S."/>
            <person name="Lapidus A."/>
            <person name="Barry K."/>
            <person name="Detter J.C."/>
            <person name="Glavina del Rio T."/>
            <person name="Hammon N."/>
            <person name="Israni S."/>
            <person name="Dalin E."/>
            <person name="Tice H."/>
            <person name="Pitluck S."/>
            <person name="Brettin T."/>
            <person name="Bruce D."/>
            <person name="Han C."/>
            <person name="Tapia R."/>
            <person name="Saunders E."/>
            <person name="Gilna P."/>
            <person name="Schmutz J."/>
            <person name="Larimer F."/>
            <person name="Land M."/>
            <person name="Kyrpides N."/>
            <person name="Anderson I."/>
            <person name="Richardson P."/>
        </authorList>
    </citation>
    <scope>NUCLEOTIDE SEQUENCE [LARGE SCALE GENOMIC DNA]</scope>
    <source>
        <strain evidence="2">KT / ATCC 51484 / DSM 6875</strain>
    </source>
</reference>
<dbReference type="Proteomes" id="UP000002440">
    <property type="component" value="Chromosome"/>
</dbReference>
<proteinExistence type="predicted"/>
<dbReference type="PANTHER" id="PTHR31480">
    <property type="entry name" value="BIFUNCTIONAL LYCOPENE CYCLASE/PHYTOENE SYNTHASE"/>
    <property type="match status" value="1"/>
</dbReference>
<dbReference type="InterPro" id="IPR017827">
    <property type="entry name" value="HSQ_synthase_HpnC"/>
</dbReference>